<evidence type="ECO:0000256" key="1">
    <source>
        <dbReference type="ARBA" id="ARBA00008857"/>
    </source>
</evidence>
<dbReference type="SUPFAM" id="SSF56349">
    <property type="entry name" value="DNA breaking-rejoining enzymes"/>
    <property type="match status" value="1"/>
</dbReference>
<feature type="domain" description="Tyr recombinase" evidence="4">
    <location>
        <begin position="130"/>
        <end position="308"/>
    </location>
</feature>
<evidence type="ECO:0000256" key="3">
    <source>
        <dbReference type="ARBA" id="ARBA00023172"/>
    </source>
</evidence>
<dbReference type="PANTHER" id="PTHR30349">
    <property type="entry name" value="PHAGE INTEGRASE-RELATED"/>
    <property type="match status" value="1"/>
</dbReference>
<dbReference type="Pfam" id="PF13102">
    <property type="entry name" value="Phage_int_SAM_5"/>
    <property type="match status" value="1"/>
</dbReference>
<dbReference type="PANTHER" id="PTHR30349:SF64">
    <property type="entry name" value="PROPHAGE INTEGRASE INTD-RELATED"/>
    <property type="match status" value="1"/>
</dbReference>
<dbReference type="RefSeq" id="WP_115082645.1">
    <property type="nucleotide sequence ID" value="NZ_JABZUQ010000002.1"/>
</dbReference>
<name>A0A379EY22_9BACT</name>
<sequence length="344" mass="38982">MKFIGIFSVFSHSKHKVKVGKPDKANVPVLTLNNFVTVASKGVSESTKGNYHTAVRSFHRFNKGNDIALSGITADKVKAYEWWLRKRGVCNNTISCYLRSLRAIYNKGVAKHKVRDAKPFKGVFTGNEPTVKTSLKASELQRLRMLALSEGSFLAFARDLFLFSFCAMGMPPIDIFYLRYSQVRGSAITYRRQKTGNMVVVPINEQMQVIIDRYRKDSSDLIFPRLGNYRKYRSFLSQYNRALKALAKKAGIEVPLSSYIPRHSWASIANEKGIPVGIISQALGHSNVGTTQYYLDRVDNSVMKKTNEYLMEAVFVAPIHKRCTNCVKCRKSKAFLSNMQMFPN</sequence>
<dbReference type="GO" id="GO:0006310">
    <property type="term" value="P:DNA recombination"/>
    <property type="evidence" value="ECO:0007669"/>
    <property type="project" value="UniProtKB-KW"/>
</dbReference>
<reference evidence="5 6" key="1">
    <citation type="submission" date="2018-06" db="EMBL/GenBank/DDBJ databases">
        <authorList>
            <consortium name="Pathogen Informatics"/>
            <person name="Doyle S."/>
        </authorList>
    </citation>
    <scope>NUCLEOTIDE SEQUENCE [LARGE SCALE GENOMIC DNA]</scope>
    <source>
        <strain evidence="5 6">NCTC13043</strain>
    </source>
</reference>
<dbReference type="InterPro" id="IPR025269">
    <property type="entry name" value="SAM-like_dom"/>
</dbReference>
<gene>
    <name evidence="5" type="ORF">NCTC13043_00098</name>
</gene>
<dbReference type="GO" id="GO:0015074">
    <property type="term" value="P:DNA integration"/>
    <property type="evidence" value="ECO:0007669"/>
    <property type="project" value="InterPro"/>
</dbReference>
<dbReference type="OrthoDB" id="5326076at2"/>
<keyword evidence="2" id="KW-0238">DNA-binding</keyword>
<accession>A0A379EY22</accession>
<proteinExistence type="inferred from homology"/>
<keyword evidence="3" id="KW-0233">DNA recombination</keyword>
<protein>
    <submittedName>
        <fullName evidence="5">Site-specific tyrosine recombinase XerD</fullName>
    </submittedName>
</protein>
<evidence type="ECO:0000256" key="2">
    <source>
        <dbReference type="ARBA" id="ARBA00023125"/>
    </source>
</evidence>
<dbReference type="PROSITE" id="PS51898">
    <property type="entry name" value="TYR_RECOMBINASE"/>
    <property type="match status" value="1"/>
</dbReference>
<dbReference type="GeneID" id="78569848"/>
<dbReference type="AlphaFoldDB" id="A0A379EY22"/>
<evidence type="ECO:0000259" key="4">
    <source>
        <dbReference type="PROSITE" id="PS51898"/>
    </source>
</evidence>
<evidence type="ECO:0000313" key="6">
    <source>
        <dbReference type="Proteomes" id="UP000254235"/>
    </source>
</evidence>
<organism evidence="5 6">
    <name type="scientific">Prevotella pallens</name>
    <dbReference type="NCBI Taxonomy" id="60133"/>
    <lineage>
        <taxon>Bacteria</taxon>
        <taxon>Pseudomonadati</taxon>
        <taxon>Bacteroidota</taxon>
        <taxon>Bacteroidia</taxon>
        <taxon>Bacteroidales</taxon>
        <taxon>Prevotellaceae</taxon>
        <taxon>Prevotella</taxon>
    </lineage>
</organism>
<comment type="similarity">
    <text evidence="1">Belongs to the 'phage' integrase family.</text>
</comment>
<dbReference type="Pfam" id="PF00589">
    <property type="entry name" value="Phage_integrase"/>
    <property type="match status" value="1"/>
</dbReference>
<dbReference type="Gene3D" id="1.10.150.130">
    <property type="match status" value="1"/>
</dbReference>
<dbReference type="EMBL" id="UGTP01000001">
    <property type="protein sequence ID" value="SUC11255.1"/>
    <property type="molecule type" value="Genomic_DNA"/>
</dbReference>
<dbReference type="InterPro" id="IPR010998">
    <property type="entry name" value="Integrase_recombinase_N"/>
</dbReference>
<dbReference type="InterPro" id="IPR013762">
    <property type="entry name" value="Integrase-like_cat_sf"/>
</dbReference>
<dbReference type="InterPro" id="IPR011010">
    <property type="entry name" value="DNA_brk_join_enz"/>
</dbReference>
<dbReference type="InterPro" id="IPR002104">
    <property type="entry name" value="Integrase_catalytic"/>
</dbReference>
<dbReference type="CDD" id="cd01185">
    <property type="entry name" value="INTN1_C_like"/>
    <property type="match status" value="1"/>
</dbReference>
<evidence type="ECO:0000313" key="5">
    <source>
        <dbReference type="EMBL" id="SUC11255.1"/>
    </source>
</evidence>
<dbReference type="GO" id="GO:0003677">
    <property type="term" value="F:DNA binding"/>
    <property type="evidence" value="ECO:0007669"/>
    <property type="project" value="UniProtKB-KW"/>
</dbReference>
<dbReference type="InterPro" id="IPR050090">
    <property type="entry name" value="Tyrosine_recombinase_XerCD"/>
</dbReference>
<dbReference type="Gene3D" id="1.10.443.10">
    <property type="entry name" value="Intergrase catalytic core"/>
    <property type="match status" value="1"/>
</dbReference>
<dbReference type="Proteomes" id="UP000254235">
    <property type="component" value="Unassembled WGS sequence"/>
</dbReference>